<dbReference type="SMART" id="SM00783">
    <property type="entry name" value="A_amylase_inhib"/>
    <property type="match status" value="1"/>
</dbReference>
<feature type="signal peptide" evidence="6">
    <location>
        <begin position="1"/>
        <end position="34"/>
    </location>
</feature>
<evidence type="ECO:0000256" key="3">
    <source>
        <dbReference type="ARBA" id="ARBA00022579"/>
    </source>
</evidence>
<dbReference type="PROSITE" id="PS51166">
    <property type="entry name" value="CBM20"/>
    <property type="match status" value="1"/>
</dbReference>
<evidence type="ECO:0000256" key="2">
    <source>
        <dbReference type="ARBA" id="ARBA00012595"/>
    </source>
</evidence>
<evidence type="ECO:0000256" key="5">
    <source>
        <dbReference type="ARBA" id="ARBA00030238"/>
    </source>
</evidence>
<dbReference type="SMART" id="SM01065">
    <property type="entry name" value="CBM_2"/>
    <property type="match status" value="1"/>
</dbReference>
<dbReference type="InterPro" id="IPR002044">
    <property type="entry name" value="CBM20"/>
</dbReference>
<evidence type="ECO:0000256" key="6">
    <source>
        <dbReference type="SAM" id="SignalP"/>
    </source>
</evidence>
<dbReference type="Pfam" id="PF01356">
    <property type="entry name" value="A_amylase_inhib"/>
    <property type="match status" value="1"/>
</dbReference>
<protein>
    <recommendedName>
        <fullName evidence="2">alpha-amylase</fullName>
        <ecNumber evidence="2">3.2.1.1</ecNumber>
    </recommendedName>
    <alternativeName>
        <fullName evidence="5">1,4-alpha-D-glucan glucanohydrolase</fullName>
    </alternativeName>
</protein>
<dbReference type="InterPro" id="IPR036379">
    <property type="entry name" value="A-amylase_inhib_sf"/>
</dbReference>
<accession>A0ABP9EIA8</accession>
<evidence type="ECO:0000256" key="1">
    <source>
        <dbReference type="ARBA" id="ARBA00000548"/>
    </source>
</evidence>
<comment type="caution">
    <text evidence="8">The sequence shown here is derived from an EMBL/GenBank/DDBJ whole genome shotgun (WGS) entry which is preliminary data.</text>
</comment>
<dbReference type="EMBL" id="BAABIS010000001">
    <property type="protein sequence ID" value="GAA4877338.1"/>
    <property type="molecule type" value="Genomic_DNA"/>
</dbReference>
<dbReference type="SUPFAM" id="SSF49452">
    <property type="entry name" value="Starch-binding domain-like"/>
    <property type="match status" value="1"/>
</dbReference>
<gene>
    <name evidence="8" type="ORF">GCM10023235_66600</name>
</gene>
<dbReference type="Gene3D" id="2.60.40.10">
    <property type="entry name" value="Immunoglobulins"/>
    <property type="match status" value="1"/>
</dbReference>
<reference evidence="9" key="1">
    <citation type="journal article" date="2019" name="Int. J. Syst. Evol. Microbiol.">
        <title>The Global Catalogue of Microorganisms (GCM) 10K type strain sequencing project: providing services to taxonomists for standard genome sequencing and annotation.</title>
        <authorList>
            <consortium name="The Broad Institute Genomics Platform"/>
            <consortium name="The Broad Institute Genome Sequencing Center for Infectious Disease"/>
            <person name="Wu L."/>
            <person name="Ma J."/>
        </authorList>
    </citation>
    <scope>NUCLEOTIDE SEQUENCE [LARGE SCALE GENOMIC DNA]</scope>
    <source>
        <strain evidence="9">JCM 13006</strain>
    </source>
</reference>
<dbReference type="InterPro" id="IPR013784">
    <property type="entry name" value="Carb-bd-like_fold"/>
</dbReference>
<proteinExistence type="predicted"/>
<feature type="chain" id="PRO_5045746276" description="alpha-amylase" evidence="6">
    <location>
        <begin position="35"/>
        <end position="205"/>
    </location>
</feature>
<evidence type="ECO:0000313" key="8">
    <source>
        <dbReference type="EMBL" id="GAA4877338.1"/>
    </source>
</evidence>
<dbReference type="PANTHER" id="PTHR15048">
    <property type="entry name" value="STARCH-BINDING DOMAIN-CONTAINING PROTEIN 1"/>
    <property type="match status" value="1"/>
</dbReference>
<keyword evidence="4" id="KW-1015">Disulfide bond</keyword>
<keyword evidence="3" id="KW-0022">Alpha-amylase inhibitor</keyword>
<sequence>MTLTHARAALLGRALLFAALLLALLGGTVARSHAADSGDAAPLTSFRATATTVWGQGLFVVGDLAELGAWDPAKAVPLSTDAGTYPLWTGTAPLPPDTAVQYKYLKKNPDGTVIWEGGDNRTGVTPPTGAPTFTDTWQETAPPCLSYSSDWRYTFVTNACAQPYSVQLTYVSGTSSPCRYTEPGDVVTFAGYGTNGNYVTQLRLC</sequence>
<keyword evidence="6" id="KW-0732">Signal</keyword>
<dbReference type="Proteomes" id="UP001501752">
    <property type="component" value="Unassembled WGS sequence"/>
</dbReference>
<feature type="domain" description="CBM20" evidence="7">
    <location>
        <begin position="35"/>
        <end position="139"/>
    </location>
</feature>
<name>A0ABP9EIA8_9ACTN</name>
<dbReference type="InterPro" id="IPR013783">
    <property type="entry name" value="Ig-like_fold"/>
</dbReference>
<dbReference type="PANTHER" id="PTHR15048:SF0">
    <property type="entry name" value="STARCH-BINDING DOMAIN-CONTAINING PROTEIN 1"/>
    <property type="match status" value="1"/>
</dbReference>
<dbReference type="SUPFAM" id="SSF49498">
    <property type="entry name" value="alpha-Amylase inhibitor tendamistat"/>
    <property type="match status" value="1"/>
</dbReference>
<keyword evidence="9" id="KW-1185">Reference proteome</keyword>
<evidence type="ECO:0000256" key="4">
    <source>
        <dbReference type="ARBA" id="ARBA00023157"/>
    </source>
</evidence>
<comment type="catalytic activity">
    <reaction evidence="1">
        <text>Endohydrolysis of (1-&gt;4)-alpha-D-glucosidic linkages in polysaccharides containing three or more (1-&gt;4)-alpha-linked D-glucose units.</text>
        <dbReference type="EC" id="3.2.1.1"/>
    </reaction>
</comment>
<evidence type="ECO:0000259" key="7">
    <source>
        <dbReference type="PROSITE" id="PS51166"/>
    </source>
</evidence>
<organism evidence="8 9">
    <name type="scientific">Kitasatospora terrestris</name>
    <dbReference type="NCBI Taxonomy" id="258051"/>
    <lineage>
        <taxon>Bacteria</taxon>
        <taxon>Bacillati</taxon>
        <taxon>Actinomycetota</taxon>
        <taxon>Actinomycetes</taxon>
        <taxon>Kitasatosporales</taxon>
        <taxon>Streptomycetaceae</taxon>
        <taxon>Kitasatospora</taxon>
    </lineage>
</organism>
<dbReference type="Pfam" id="PF00686">
    <property type="entry name" value="CBM_20"/>
    <property type="match status" value="1"/>
</dbReference>
<evidence type="ECO:0000313" key="9">
    <source>
        <dbReference type="Proteomes" id="UP001501752"/>
    </source>
</evidence>
<dbReference type="EC" id="3.2.1.1" evidence="2"/>
<dbReference type="InterPro" id="IPR000833">
    <property type="entry name" value="A-amylase_inhib"/>
</dbReference>
<dbReference type="RefSeq" id="WP_345700612.1">
    <property type="nucleotide sequence ID" value="NZ_BAABIS010000001.1"/>
</dbReference>
<dbReference type="Gene3D" id="2.60.40.20">
    <property type="entry name" value="Alpha-amylase inhibitor"/>
    <property type="match status" value="1"/>
</dbReference>